<dbReference type="Pfam" id="PF13489">
    <property type="entry name" value="Methyltransf_23"/>
    <property type="match status" value="1"/>
</dbReference>
<dbReference type="AlphaFoldDB" id="I4GV48"/>
<dbReference type="SUPFAM" id="SSF53448">
    <property type="entry name" value="Nucleotide-diphospho-sugar transferases"/>
    <property type="match status" value="1"/>
</dbReference>
<dbReference type="SUPFAM" id="SSF57997">
    <property type="entry name" value="Tropomyosin"/>
    <property type="match status" value="1"/>
</dbReference>
<dbReference type="InterPro" id="IPR001173">
    <property type="entry name" value="Glyco_trans_2-like"/>
</dbReference>
<feature type="domain" description="Glycosyltransferase 2-like" evidence="3">
    <location>
        <begin position="670"/>
        <end position="854"/>
    </location>
</feature>
<feature type="region of interest" description="Disordered" evidence="2">
    <location>
        <begin position="317"/>
        <end position="354"/>
    </location>
</feature>
<name>I4GV48_MICAE</name>
<gene>
    <name evidence="4" type="ORF">MICAE_2060026</name>
</gene>
<dbReference type="InterPro" id="IPR029044">
    <property type="entry name" value="Nucleotide-diphossugar_trans"/>
</dbReference>
<evidence type="ECO:0000259" key="3">
    <source>
        <dbReference type="Pfam" id="PF00535"/>
    </source>
</evidence>
<dbReference type="Gene3D" id="3.40.50.150">
    <property type="entry name" value="Vaccinia Virus protein VP39"/>
    <property type="match status" value="1"/>
</dbReference>
<evidence type="ECO:0000256" key="1">
    <source>
        <dbReference type="SAM" id="Coils"/>
    </source>
</evidence>
<feature type="coiled-coil region" evidence="1">
    <location>
        <begin position="402"/>
        <end position="436"/>
    </location>
</feature>
<feature type="region of interest" description="Disordered" evidence="2">
    <location>
        <begin position="277"/>
        <end position="298"/>
    </location>
</feature>
<dbReference type="InterPro" id="IPR029063">
    <property type="entry name" value="SAM-dependent_MTases_sf"/>
</dbReference>
<comment type="caution">
    <text evidence="4">The sequence shown here is derived from an EMBL/GenBank/DDBJ whole genome shotgun (WGS) entry which is preliminary data.</text>
</comment>
<dbReference type="PANTHER" id="PTHR43179">
    <property type="entry name" value="RHAMNOSYLTRANSFERASE WBBL"/>
    <property type="match status" value="1"/>
</dbReference>
<dbReference type="Gene3D" id="3.90.550.10">
    <property type="entry name" value="Spore Coat Polysaccharide Biosynthesis Protein SpsA, Chain A"/>
    <property type="match status" value="1"/>
</dbReference>
<dbReference type="SUPFAM" id="SSF53335">
    <property type="entry name" value="S-adenosyl-L-methionine-dependent methyltransferases"/>
    <property type="match status" value="1"/>
</dbReference>
<organism evidence="4 5">
    <name type="scientific">Microcystis aeruginosa PCC 9806</name>
    <dbReference type="NCBI Taxonomy" id="1160282"/>
    <lineage>
        <taxon>Bacteria</taxon>
        <taxon>Bacillati</taxon>
        <taxon>Cyanobacteriota</taxon>
        <taxon>Cyanophyceae</taxon>
        <taxon>Oscillatoriophycideae</taxon>
        <taxon>Chroococcales</taxon>
        <taxon>Microcystaceae</taxon>
        <taxon>Microcystis</taxon>
    </lineage>
</organism>
<protein>
    <recommendedName>
        <fullName evidence="3">Glycosyltransferase 2-like domain-containing protein</fullName>
    </recommendedName>
</protein>
<evidence type="ECO:0000256" key="2">
    <source>
        <dbReference type="SAM" id="MobiDB-lite"/>
    </source>
</evidence>
<keyword evidence="1" id="KW-0175">Coiled coil</keyword>
<sequence>MIDSSWQKNYPPLEKITENLDDNSSLAKLLSLISENTRVIDFGCATGYLAYLLKRKGCVVTGVEINEQAASIAEEYCERVIVCDLDITRLLDILPKQTFDVAVFGDVLEHLRDPWRILQETKELLLPQGYVVASIPNIAHGAIRLSLLQGKFDYQELGILDNTHLRFFTRKTVEELFEKSGYLSEIVDRTHLPILENSPLIPSLELNHLDNKLVEEIQNARETDTLQFIVRAFPASVENQYNFLKALFLENSNLLESSQSELQQTKGLLESSQSELQQTKGLLESSQSELQQTKGLLESSQSELQQTKGLLESSQTELQQTKGLLESSQSELQQTKGLLESSQSELQQTKGLLESSQSELQQTKGLLESSQTELQRTRDMLKYSKVELQRTRNLLGTYQSEVQQTKSLLENSQTTLQNTQERCNDSEIRLNQSQSQLEIYRSWIEGMESSKFWQLREKWFGIKYALKLDDPEKHRKPAESKSIEHSIQTTTSSYSQTFQLCIDQAILVPELGIYIEGWLFDPKNEIQKIMLVTENENLDILPILVKKTRMDLVTYLQNLGISEPPENLGFLALCPLKNTSNIDELYFQIQKGEATIIDYKTGLLKPPANPLSIIQNILANNPLPNYRMRPILNSHIGPTVWKLWQNRERIEKSEKVIREYGVQVKNPAVSIIVPLYGRIDFIKYQLALFADDPDLKQNELIYVLDDPRLYEDFLYLCDSQSSIFEIPFKTVYTGINQGYAGANNSGVSVAKGQLLLLLNSDVMPVRSRWLSSLIKSYNDIADVGVIAPKLLYGDGSIQHAGMKFLRYGPWENLFINDHPKKGLPNFVERNSCPQELAAVTGACMMVSRELYDDVGGIDEEYIIGDFEDSDLCLKLHAKGFKNYYIPGVELFHLERQSLSLNHNHGEQGKRNQTLYNCWLFNQKWEQYILENIL</sequence>
<dbReference type="Pfam" id="PF00535">
    <property type="entry name" value="Glycos_transf_2"/>
    <property type="match status" value="1"/>
</dbReference>
<proteinExistence type="predicted"/>
<dbReference type="Gene3D" id="1.10.287.620">
    <property type="entry name" value="Helix Hairpins"/>
    <property type="match status" value="1"/>
</dbReference>
<dbReference type="HOGENOM" id="CLU_005003_1_1_3"/>
<dbReference type="Proteomes" id="UP000003273">
    <property type="component" value="Unassembled WGS sequence"/>
</dbReference>
<evidence type="ECO:0000313" key="4">
    <source>
        <dbReference type="EMBL" id="CCI13672.1"/>
    </source>
</evidence>
<reference evidence="4 5" key="1">
    <citation type="submission" date="2012-04" db="EMBL/GenBank/DDBJ databases">
        <authorList>
            <person name="Genoscope - CEA"/>
        </authorList>
    </citation>
    <scope>NUCLEOTIDE SEQUENCE [LARGE SCALE GENOMIC DNA]</scope>
    <source>
        <strain evidence="4 5">9806</strain>
    </source>
</reference>
<dbReference type="PANTHER" id="PTHR43179:SF7">
    <property type="entry name" value="RHAMNOSYLTRANSFERASE WBBL"/>
    <property type="match status" value="1"/>
</dbReference>
<accession>I4GV48</accession>
<evidence type="ECO:0000313" key="5">
    <source>
        <dbReference type="Proteomes" id="UP000003273"/>
    </source>
</evidence>
<dbReference type="CDD" id="cd02440">
    <property type="entry name" value="AdoMet_MTases"/>
    <property type="match status" value="1"/>
</dbReference>
<dbReference type="EMBL" id="CAIL01000120">
    <property type="protein sequence ID" value="CCI13672.1"/>
    <property type="molecule type" value="Genomic_DNA"/>
</dbReference>